<dbReference type="Proteomes" id="UP000811246">
    <property type="component" value="Chromosome 1"/>
</dbReference>
<dbReference type="AlphaFoldDB" id="A0A922FWG2"/>
<reference evidence="1" key="1">
    <citation type="submission" date="2021-01" db="EMBL/GenBank/DDBJ databases">
        <authorList>
            <person name="Lovell J.T."/>
            <person name="Bentley N."/>
            <person name="Bhattarai G."/>
            <person name="Jenkins J.W."/>
            <person name="Sreedasyam A."/>
            <person name="Alarcon Y."/>
            <person name="Bock C."/>
            <person name="Boston L."/>
            <person name="Carlson J."/>
            <person name="Cervantes K."/>
            <person name="Clermont K."/>
            <person name="Krom N."/>
            <person name="Kubenka K."/>
            <person name="Mamidi S."/>
            <person name="Mattison C."/>
            <person name="Monteros M."/>
            <person name="Pisani C."/>
            <person name="Plott C."/>
            <person name="Rajasekar S."/>
            <person name="Rhein H.S."/>
            <person name="Rohla C."/>
            <person name="Song M."/>
            <person name="Hilaire R.S."/>
            <person name="Shu S."/>
            <person name="Wells L."/>
            <person name="Wang X."/>
            <person name="Webber J."/>
            <person name="Heerema R.J."/>
            <person name="Klein P."/>
            <person name="Conner P."/>
            <person name="Grauke L."/>
            <person name="Grimwood J."/>
            <person name="Schmutz J."/>
            <person name="Randall J.J."/>
        </authorList>
    </citation>
    <scope>NUCLEOTIDE SEQUENCE</scope>
    <source>
        <tissue evidence="1">Leaf</tissue>
    </source>
</reference>
<dbReference type="InterPro" id="IPR046345">
    <property type="entry name" value="TraB_PrgY-like"/>
</dbReference>
<dbReference type="EMBL" id="CM031825">
    <property type="protein sequence ID" value="KAG6729644.1"/>
    <property type="molecule type" value="Genomic_DNA"/>
</dbReference>
<dbReference type="PANTHER" id="PTHR21530:SF0">
    <property type="entry name" value="TRAB FAMILY PROTEIN"/>
    <property type="match status" value="1"/>
</dbReference>
<proteinExistence type="predicted"/>
<name>A0A922FWG2_CARIL</name>
<protein>
    <recommendedName>
        <fullName evidence="3">TraB domain-containing protein</fullName>
    </recommendedName>
</protein>
<gene>
    <name evidence="1" type="ORF">I3842_01G040000</name>
</gene>
<comment type="caution">
    <text evidence="1">The sequence shown here is derived from an EMBL/GenBank/DDBJ whole genome shotgun (WGS) entry which is preliminary data.</text>
</comment>
<evidence type="ECO:0008006" key="3">
    <source>
        <dbReference type="Google" id="ProtNLM"/>
    </source>
</evidence>
<dbReference type="CDD" id="cd14726">
    <property type="entry name" value="TraB_PrgY-like"/>
    <property type="match status" value="1"/>
</dbReference>
<sequence>MFSLFSYKNPRYALSLPIFRAARKVSEEVGAQIVLGDHPIEITVYDSTFRLNEQLSFSYPSLLQPLMHKRDTYLALSLKRSKALNNNKKVVGLIGKGHMNGVIYELISDQGNLRFRDLAGKRPDDDHGSNRCVDSLFKSLVRDTVIGIMLWALYEQLGVIDRNSF</sequence>
<evidence type="ECO:0000313" key="2">
    <source>
        <dbReference type="Proteomes" id="UP000811246"/>
    </source>
</evidence>
<dbReference type="PANTHER" id="PTHR21530">
    <property type="entry name" value="PHEROMONE SHUTDOWN PROTEIN"/>
    <property type="match status" value="1"/>
</dbReference>
<organism evidence="1 2">
    <name type="scientific">Carya illinoinensis</name>
    <name type="common">Pecan</name>
    <dbReference type="NCBI Taxonomy" id="32201"/>
    <lineage>
        <taxon>Eukaryota</taxon>
        <taxon>Viridiplantae</taxon>
        <taxon>Streptophyta</taxon>
        <taxon>Embryophyta</taxon>
        <taxon>Tracheophyta</taxon>
        <taxon>Spermatophyta</taxon>
        <taxon>Magnoliopsida</taxon>
        <taxon>eudicotyledons</taxon>
        <taxon>Gunneridae</taxon>
        <taxon>Pentapetalae</taxon>
        <taxon>rosids</taxon>
        <taxon>fabids</taxon>
        <taxon>Fagales</taxon>
        <taxon>Juglandaceae</taxon>
        <taxon>Carya</taxon>
    </lineage>
</organism>
<accession>A0A922FWG2</accession>
<evidence type="ECO:0000313" key="1">
    <source>
        <dbReference type="EMBL" id="KAG6729644.1"/>
    </source>
</evidence>